<feature type="transmembrane region" description="Helical" evidence="10">
    <location>
        <begin position="360"/>
        <end position="380"/>
    </location>
</feature>
<dbReference type="GO" id="GO:0042910">
    <property type="term" value="F:xenobiotic transmembrane transporter activity"/>
    <property type="evidence" value="ECO:0007669"/>
    <property type="project" value="InterPro"/>
</dbReference>
<sequence>MVTRDETTAAAVETVHPGSTGQRVLLVLVLGSLSVIGPLSIDMYLPGLPAIQRDLDTSASLVQLTLSACLLGLALGQLVAGPISDVVGRRPPVLVGIGGFVVASALCVVAPDVETLVACRFLQGLFGSAGMVIPRAVVRDLFSGVQAAQFFSLLMLVIGAGPILAPTLGGGILLVTDWRGIFGALVAIGLVLLMVAWRFLPETSRPEHRNRAGVGPILGAFRTLLRDRVFVGYALMIGMSMGTMFAYIAGSSFILQNRYGVSEQRYAVLFGLIAVGYIGMSQVNARLISRVPMRRMLAVGVGANLAGALTILLMVNALDLGATGFVAGLLLVAVSNGLINPNVTALAMNGYPRLAGSASALLGVTSFAVGALVAPLVGVAGEDTAVPLSLVMAGLSLCGLAAFLGLTARRSGGQ</sequence>
<keyword evidence="7 10" id="KW-0812">Transmembrane</keyword>
<evidence type="ECO:0000313" key="12">
    <source>
        <dbReference type="EMBL" id="CAA9566971.1"/>
    </source>
</evidence>
<dbReference type="PRINTS" id="PR01035">
    <property type="entry name" value="TCRTETA"/>
</dbReference>
<evidence type="ECO:0000256" key="1">
    <source>
        <dbReference type="ARBA" id="ARBA00003279"/>
    </source>
</evidence>
<dbReference type="InterPro" id="IPR036259">
    <property type="entry name" value="MFS_trans_sf"/>
</dbReference>
<feature type="transmembrane region" description="Helical" evidence="10">
    <location>
        <begin position="150"/>
        <end position="175"/>
    </location>
</feature>
<keyword evidence="8 10" id="KW-1133">Transmembrane helix</keyword>
<dbReference type="PROSITE" id="PS00216">
    <property type="entry name" value="SUGAR_TRANSPORT_1"/>
    <property type="match status" value="1"/>
</dbReference>
<dbReference type="GO" id="GO:0005886">
    <property type="term" value="C:plasma membrane"/>
    <property type="evidence" value="ECO:0007669"/>
    <property type="project" value="UniProtKB-SubCell"/>
</dbReference>
<dbReference type="PANTHER" id="PTHR23502:SF132">
    <property type="entry name" value="POLYAMINE TRANSPORTER 2-RELATED"/>
    <property type="match status" value="1"/>
</dbReference>
<dbReference type="InterPro" id="IPR004812">
    <property type="entry name" value="Efflux_drug-R_Bcr/CmlA"/>
</dbReference>
<dbReference type="Pfam" id="PF07690">
    <property type="entry name" value="MFS_1"/>
    <property type="match status" value="1"/>
</dbReference>
<evidence type="ECO:0000256" key="10">
    <source>
        <dbReference type="SAM" id="Phobius"/>
    </source>
</evidence>
<evidence type="ECO:0000256" key="5">
    <source>
        <dbReference type="ARBA" id="ARBA00022448"/>
    </source>
</evidence>
<feature type="transmembrane region" description="Helical" evidence="10">
    <location>
        <begin position="61"/>
        <end position="80"/>
    </location>
</feature>
<dbReference type="InterPro" id="IPR001958">
    <property type="entry name" value="Tet-R_TetA/multi-R_MdtG-like"/>
</dbReference>
<name>A0A6J4V2V4_9BACT</name>
<evidence type="ECO:0000256" key="8">
    <source>
        <dbReference type="ARBA" id="ARBA00022989"/>
    </source>
</evidence>
<evidence type="ECO:0000256" key="7">
    <source>
        <dbReference type="ARBA" id="ARBA00022692"/>
    </source>
</evidence>
<accession>A0A6J4V2V4</accession>
<organism evidence="12">
    <name type="scientific">uncultured Thermomicrobiales bacterium</name>
    <dbReference type="NCBI Taxonomy" id="1645740"/>
    <lineage>
        <taxon>Bacteria</taxon>
        <taxon>Pseudomonadati</taxon>
        <taxon>Thermomicrobiota</taxon>
        <taxon>Thermomicrobia</taxon>
        <taxon>Thermomicrobiales</taxon>
        <taxon>environmental samples</taxon>
    </lineage>
</organism>
<evidence type="ECO:0000256" key="4">
    <source>
        <dbReference type="ARBA" id="ARBA00007520"/>
    </source>
</evidence>
<dbReference type="PANTHER" id="PTHR23502">
    <property type="entry name" value="MAJOR FACILITATOR SUPERFAMILY"/>
    <property type="match status" value="1"/>
</dbReference>
<feature type="domain" description="Major facilitator superfamily (MFS) profile" evidence="11">
    <location>
        <begin position="26"/>
        <end position="411"/>
    </location>
</feature>
<dbReference type="InterPro" id="IPR005829">
    <property type="entry name" value="Sugar_transporter_CS"/>
</dbReference>
<evidence type="ECO:0000256" key="3">
    <source>
        <dbReference type="ARBA" id="ARBA00006236"/>
    </source>
</evidence>
<reference evidence="12" key="1">
    <citation type="submission" date="2020-02" db="EMBL/GenBank/DDBJ databases">
        <authorList>
            <person name="Meier V. D."/>
        </authorList>
    </citation>
    <scope>NUCLEOTIDE SEQUENCE</scope>
    <source>
        <strain evidence="12">AVDCRST_MAG33</strain>
    </source>
</reference>
<protein>
    <submittedName>
        <fullName evidence="12">Multidrug resistance transporter, Bcr/CflA family</fullName>
    </submittedName>
</protein>
<comment type="subcellular location">
    <subcellularLocation>
        <location evidence="2">Cell membrane</location>
        <topology evidence="2">Multi-pass membrane protein</topology>
    </subcellularLocation>
</comment>
<feature type="transmembrane region" description="Helical" evidence="10">
    <location>
        <begin position="266"/>
        <end position="285"/>
    </location>
</feature>
<dbReference type="EMBL" id="CADCWK010000238">
    <property type="protein sequence ID" value="CAA9566971.1"/>
    <property type="molecule type" value="Genomic_DNA"/>
</dbReference>
<evidence type="ECO:0000256" key="9">
    <source>
        <dbReference type="ARBA" id="ARBA00023136"/>
    </source>
</evidence>
<feature type="transmembrane region" description="Helical" evidence="10">
    <location>
        <begin position="297"/>
        <end position="315"/>
    </location>
</feature>
<feature type="transmembrane region" description="Helical" evidence="10">
    <location>
        <begin position="321"/>
        <end position="339"/>
    </location>
</feature>
<dbReference type="CDD" id="cd17320">
    <property type="entry name" value="MFS_MdfA_MDR_like"/>
    <property type="match status" value="1"/>
</dbReference>
<keyword evidence="9 10" id="KW-0472">Membrane</keyword>
<evidence type="ECO:0000256" key="2">
    <source>
        <dbReference type="ARBA" id="ARBA00004651"/>
    </source>
</evidence>
<dbReference type="PROSITE" id="PS50850">
    <property type="entry name" value="MFS"/>
    <property type="match status" value="1"/>
</dbReference>
<comment type="function">
    <text evidence="1">Resistance to tetracycline by an active tetracycline efflux. This is an energy-dependent process that decreases the accumulation of the antibiotic in whole cells. This protein functions as a metal-tetracycline/H(+) antiporter.</text>
</comment>
<dbReference type="GO" id="GO:1990961">
    <property type="term" value="P:xenobiotic detoxification by transmembrane export across the plasma membrane"/>
    <property type="evidence" value="ECO:0007669"/>
    <property type="project" value="InterPro"/>
</dbReference>
<keyword evidence="5" id="KW-0813">Transport</keyword>
<feature type="transmembrane region" description="Helical" evidence="10">
    <location>
        <begin position="181"/>
        <end position="200"/>
    </location>
</feature>
<comment type="similarity">
    <text evidence="3">Belongs to the major facilitator superfamily. Bcr/CmlA family.</text>
</comment>
<dbReference type="InterPro" id="IPR011701">
    <property type="entry name" value="MFS"/>
</dbReference>
<feature type="transmembrane region" description="Helical" evidence="10">
    <location>
        <begin position="386"/>
        <end position="408"/>
    </location>
</feature>
<evidence type="ECO:0000256" key="6">
    <source>
        <dbReference type="ARBA" id="ARBA00022475"/>
    </source>
</evidence>
<dbReference type="SUPFAM" id="SSF103473">
    <property type="entry name" value="MFS general substrate transporter"/>
    <property type="match status" value="1"/>
</dbReference>
<dbReference type="Gene3D" id="1.20.1720.10">
    <property type="entry name" value="Multidrug resistance protein D"/>
    <property type="match status" value="1"/>
</dbReference>
<comment type="similarity">
    <text evidence="4">Belongs to the major facilitator superfamily. TCR/Tet family.</text>
</comment>
<dbReference type="AlphaFoldDB" id="A0A6J4V2V4"/>
<dbReference type="InterPro" id="IPR020846">
    <property type="entry name" value="MFS_dom"/>
</dbReference>
<keyword evidence="6" id="KW-1003">Cell membrane</keyword>
<dbReference type="FunFam" id="1.20.1720.10:FF:000005">
    <property type="entry name" value="Bcr/CflA family efflux transporter"/>
    <property type="match status" value="1"/>
</dbReference>
<dbReference type="NCBIfam" id="TIGR00710">
    <property type="entry name" value="efflux_Bcr_CflA"/>
    <property type="match status" value="1"/>
</dbReference>
<feature type="transmembrane region" description="Helical" evidence="10">
    <location>
        <begin position="230"/>
        <end position="254"/>
    </location>
</feature>
<proteinExistence type="inferred from homology"/>
<evidence type="ECO:0000259" key="11">
    <source>
        <dbReference type="PROSITE" id="PS50850"/>
    </source>
</evidence>
<feature type="transmembrane region" description="Helical" evidence="10">
    <location>
        <begin position="92"/>
        <end position="111"/>
    </location>
</feature>
<feature type="transmembrane region" description="Helical" evidence="10">
    <location>
        <begin position="24"/>
        <end position="41"/>
    </location>
</feature>
<feature type="transmembrane region" description="Helical" evidence="10">
    <location>
        <begin position="117"/>
        <end position="138"/>
    </location>
</feature>
<gene>
    <name evidence="12" type="ORF">AVDCRST_MAG33-2154</name>
</gene>